<name>A0A9P5Y9M2_9AGAR</name>
<dbReference type="InterPro" id="IPR049317">
    <property type="entry name" value="GCIP-like_N"/>
</dbReference>
<evidence type="ECO:0000256" key="5">
    <source>
        <dbReference type="ARBA" id="ARBA00023242"/>
    </source>
</evidence>
<keyword evidence="5" id="KW-0539">Nucleus</keyword>
<comment type="subcellular location">
    <subcellularLocation>
        <location evidence="2">Cytoplasm</location>
    </subcellularLocation>
    <subcellularLocation>
        <location evidence="1">Nucleus</location>
    </subcellularLocation>
</comment>
<dbReference type="GO" id="GO:0005737">
    <property type="term" value="C:cytoplasm"/>
    <property type="evidence" value="ECO:0007669"/>
    <property type="project" value="UniProtKB-SubCell"/>
</dbReference>
<organism evidence="9 10">
    <name type="scientific">Collybia nuda</name>
    <dbReference type="NCBI Taxonomy" id="64659"/>
    <lineage>
        <taxon>Eukaryota</taxon>
        <taxon>Fungi</taxon>
        <taxon>Dikarya</taxon>
        <taxon>Basidiomycota</taxon>
        <taxon>Agaricomycotina</taxon>
        <taxon>Agaricomycetes</taxon>
        <taxon>Agaricomycetidae</taxon>
        <taxon>Agaricales</taxon>
        <taxon>Tricholomatineae</taxon>
        <taxon>Clitocybaceae</taxon>
        <taxon>Collybia</taxon>
    </lineage>
</organism>
<proteinExistence type="inferred from homology"/>
<dbReference type="Proteomes" id="UP000807353">
    <property type="component" value="Unassembled WGS sequence"/>
</dbReference>
<dbReference type="Gene3D" id="1.20.1420.10">
    <property type="entry name" value="Talin, central domain"/>
    <property type="match status" value="1"/>
</dbReference>
<sequence>MPPDLNKQKSIAALSLVVETSNSTITSLISYKAGDVADSPLTDQSVLHKDLLSLFSLLQVSTTKLSLALKPSSPTYGASLGPLKDLVDQISALSHCVHLYHHNLGITLTQEVGSVTSDIIQSVRVLCQTFLDNEINNTRTSTGQPGDEYMVRTGAVHDLINKAKVPGGLSVDNVSAVRKKLTQDHASLEDALSEVCDMASETQVSSEDNMDDEDDGWGLLGMKSKRMDTAEVYAILRLSTLLHKNIIEDVLSTDVLSLAAVTPRAAQHLDTLPPHSSALLAASDDLISTLYAPQNLSEIATELSSFLDVVRQLHSSLTVIYENPSSLVQQMAQINLRDGNSKNLKKWFDVCFDQVGKAAEVLRTTLDLDTKNST</sequence>
<dbReference type="PANTHER" id="PTHR15492:SF1">
    <property type="entry name" value="CYCLIN-D1-BINDING PROTEIN 1"/>
    <property type="match status" value="1"/>
</dbReference>
<accession>A0A9P5Y9M2</accession>
<evidence type="ECO:0000256" key="6">
    <source>
        <dbReference type="ARBA" id="ARBA00023306"/>
    </source>
</evidence>
<evidence type="ECO:0000256" key="3">
    <source>
        <dbReference type="ARBA" id="ARBA00008940"/>
    </source>
</evidence>
<keyword evidence="6" id="KW-0131">Cell cycle</keyword>
<evidence type="ECO:0000256" key="1">
    <source>
        <dbReference type="ARBA" id="ARBA00004123"/>
    </source>
</evidence>
<dbReference type="PANTHER" id="PTHR15492">
    <property type="entry name" value="CYCLIN D1-BINDING PROTEIN 1"/>
    <property type="match status" value="1"/>
</dbReference>
<dbReference type="Pfam" id="PF13324">
    <property type="entry name" value="GCIP_N"/>
    <property type="match status" value="1"/>
</dbReference>
<evidence type="ECO:0000256" key="4">
    <source>
        <dbReference type="ARBA" id="ARBA00022490"/>
    </source>
</evidence>
<reference evidence="9" key="1">
    <citation type="submission" date="2020-11" db="EMBL/GenBank/DDBJ databases">
        <authorList>
            <consortium name="DOE Joint Genome Institute"/>
            <person name="Ahrendt S."/>
            <person name="Riley R."/>
            <person name="Andreopoulos W."/>
            <person name="Labutti K."/>
            <person name="Pangilinan J."/>
            <person name="Ruiz-Duenas F.J."/>
            <person name="Barrasa J.M."/>
            <person name="Sanchez-Garcia M."/>
            <person name="Camarero S."/>
            <person name="Miyauchi S."/>
            <person name="Serrano A."/>
            <person name="Linde D."/>
            <person name="Babiker R."/>
            <person name="Drula E."/>
            <person name="Ayuso-Fernandez I."/>
            <person name="Pacheco R."/>
            <person name="Padilla G."/>
            <person name="Ferreira P."/>
            <person name="Barriuso J."/>
            <person name="Kellner H."/>
            <person name="Castanera R."/>
            <person name="Alfaro M."/>
            <person name="Ramirez L."/>
            <person name="Pisabarro A.G."/>
            <person name="Kuo A."/>
            <person name="Tritt A."/>
            <person name="Lipzen A."/>
            <person name="He G."/>
            <person name="Yan M."/>
            <person name="Ng V."/>
            <person name="Cullen D."/>
            <person name="Martin F."/>
            <person name="Rosso M.-N."/>
            <person name="Henrissat B."/>
            <person name="Hibbett D."/>
            <person name="Martinez A.T."/>
            <person name="Grigoriev I.V."/>
        </authorList>
    </citation>
    <scope>NUCLEOTIDE SEQUENCE</scope>
    <source>
        <strain evidence="9">CBS 247.69</strain>
    </source>
</reference>
<evidence type="ECO:0000313" key="10">
    <source>
        <dbReference type="Proteomes" id="UP000807353"/>
    </source>
</evidence>
<dbReference type="InterPro" id="IPR049318">
    <property type="entry name" value="GCIP_C"/>
</dbReference>
<keyword evidence="10" id="KW-1185">Reference proteome</keyword>
<dbReference type="EMBL" id="MU150252">
    <property type="protein sequence ID" value="KAF9464700.1"/>
    <property type="molecule type" value="Genomic_DNA"/>
</dbReference>
<dbReference type="InterPro" id="IPR026907">
    <property type="entry name" value="GCIP-like"/>
</dbReference>
<feature type="domain" description="Cyclin-D1-binding protein 1-like C-terminal" evidence="8">
    <location>
        <begin position="229"/>
        <end position="313"/>
    </location>
</feature>
<evidence type="ECO:0000256" key="2">
    <source>
        <dbReference type="ARBA" id="ARBA00004496"/>
    </source>
</evidence>
<comment type="caution">
    <text evidence="9">The sequence shown here is derived from an EMBL/GenBank/DDBJ whole genome shotgun (WGS) entry which is preliminary data.</text>
</comment>
<dbReference type="Gene3D" id="1.20.1410.10">
    <property type="entry name" value="I/LWEQ domain"/>
    <property type="match status" value="1"/>
</dbReference>
<dbReference type="AlphaFoldDB" id="A0A9P5Y9M2"/>
<dbReference type="Pfam" id="PF20936">
    <property type="entry name" value="GCIP_C"/>
    <property type="match status" value="1"/>
</dbReference>
<protein>
    <recommendedName>
        <fullName evidence="11">Cyclin-D1-binding protein 1</fullName>
    </recommendedName>
</protein>
<comment type="similarity">
    <text evidence="3">Belongs to the CCNDBP1 family.</text>
</comment>
<evidence type="ECO:0000313" key="9">
    <source>
        <dbReference type="EMBL" id="KAF9464700.1"/>
    </source>
</evidence>
<evidence type="ECO:0008006" key="11">
    <source>
        <dbReference type="Google" id="ProtNLM"/>
    </source>
</evidence>
<gene>
    <name evidence="9" type="ORF">BDZ94DRAFT_1307689</name>
</gene>
<evidence type="ECO:0000259" key="7">
    <source>
        <dbReference type="Pfam" id="PF13324"/>
    </source>
</evidence>
<evidence type="ECO:0000259" key="8">
    <source>
        <dbReference type="Pfam" id="PF20936"/>
    </source>
</evidence>
<dbReference type="GO" id="GO:0005634">
    <property type="term" value="C:nucleus"/>
    <property type="evidence" value="ECO:0007669"/>
    <property type="project" value="UniProtKB-SubCell"/>
</dbReference>
<keyword evidence="4" id="KW-0963">Cytoplasm</keyword>
<feature type="domain" description="Cyclin-D1-binding protein 1-like N-terminal" evidence="7">
    <location>
        <begin position="51"/>
        <end position="199"/>
    </location>
</feature>
<dbReference type="OrthoDB" id="41588at2759"/>